<reference evidence="4" key="2">
    <citation type="submission" date="2015-07" db="EMBL/GenBank/DDBJ databases">
        <authorList>
            <person name="Noorani M."/>
        </authorList>
    </citation>
    <scope>NUCLEOTIDE SEQUENCE</scope>
    <source>
        <strain evidence="4">Yugu1</strain>
    </source>
</reference>
<protein>
    <submittedName>
        <fullName evidence="4">Uncharacterized protein</fullName>
    </submittedName>
</protein>
<evidence type="ECO:0000256" key="2">
    <source>
        <dbReference type="SAM" id="Phobius"/>
    </source>
</evidence>
<organism evidence="4">
    <name type="scientific">Setaria italica</name>
    <name type="common">Foxtail millet</name>
    <name type="synonym">Panicum italicum</name>
    <dbReference type="NCBI Taxonomy" id="4555"/>
    <lineage>
        <taxon>Eukaryota</taxon>
        <taxon>Viridiplantae</taxon>
        <taxon>Streptophyta</taxon>
        <taxon>Embryophyta</taxon>
        <taxon>Tracheophyta</taxon>
        <taxon>Spermatophyta</taxon>
        <taxon>Magnoliopsida</taxon>
        <taxon>Liliopsida</taxon>
        <taxon>Poales</taxon>
        <taxon>Poaceae</taxon>
        <taxon>PACMAD clade</taxon>
        <taxon>Panicoideae</taxon>
        <taxon>Panicodae</taxon>
        <taxon>Paniceae</taxon>
        <taxon>Cenchrinae</taxon>
        <taxon>Setaria</taxon>
    </lineage>
</organism>
<keyword evidence="2" id="KW-0812">Transmembrane</keyword>
<feature type="region of interest" description="Disordered" evidence="1">
    <location>
        <begin position="31"/>
        <end position="102"/>
    </location>
</feature>
<feature type="signal peptide" evidence="3">
    <location>
        <begin position="1"/>
        <end position="26"/>
    </location>
</feature>
<dbReference type="EMBL" id="CM003532">
    <property type="protein sequence ID" value="RCV27577.1"/>
    <property type="molecule type" value="Genomic_DNA"/>
</dbReference>
<gene>
    <name evidence="4" type="ORF">SETIT_5G335700v2</name>
</gene>
<dbReference type="AlphaFoldDB" id="A0A368RBJ6"/>
<feature type="chain" id="PRO_5016661547" evidence="3">
    <location>
        <begin position="27"/>
        <end position="128"/>
    </location>
</feature>
<keyword evidence="2" id="KW-1133">Transmembrane helix</keyword>
<evidence type="ECO:0000256" key="3">
    <source>
        <dbReference type="SAM" id="SignalP"/>
    </source>
</evidence>
<keyword evidence="3" id="KW-0732">Signal</keyword>
<proteinExistence type="predicted"/>
<evidence type="ECO:0000256" key="1">
    <source>
        <dbReference type="SAM" id="MobiDB-lite"/>
    </source>
</evidence>
<reference evidence="4" key="1">
    <citation type="journal article" date="2012" name="Nat. Biotechnol.">
        <title>Reference genome sequence of the model plant Setaria.</title>
        <authorList>
            <person name="Bennetzen J.L."/>
            <person name="Schmutz J."/>
            <person name="Wang H."/>
            <person name="Percifield R."/>
            <person name="Hawkins J."/>
            <person name="Pontaroli A.C."/>
            <person name="Estep M."/>
            <person name="Feng L."/>
            <person name="Vaughn J.N."/>
            <person name="Grimwood J."/>
            <person name="Jenkins J."/>
            <person name="Barry K."/>
            <person name="Lindquist E."/>
            <person name="Hellsten U."/>
            <person name="Deshpande S."/>
            <person name="Wang X."/>
            <person name="Wu X."/>
            <person name="Mitros T."/>
            <person name="Triplett J."/>
            <person name="Yang X."/>
            <person name="Ye C.Y."/>
            <person name="Mauro-Herrera M."/>
            <person name="Wang L."/>
            <person name="Li P."/>
            <person name="Sharma M."/>
            <person name="Sharma R."/>
            <person name="Ronald P.C."/>
            <person name="Panaud O."/>
            <person name="Kellogg E.A."/>
            <person name="Brutnell T.P."/>
            <person name="Doust A.N."/>
            <person name="Tuskan G.A."/>
            <person name="Rokhsar D."/>
            <person name="Devos K.M."/>
        </authorList>
    </citation>
    <scope>NUCLEOTIDE SEQUENCE [LARGE SCALE GENOMIC DNA]</scope>
    <source>
        <strain evidence="4">Yugu1</strain>
    </source>
</reference>
<accession>A0A368RBJ6</accession>
<feature type="compositionally biased region" description="Pro residues" evidence="1">
    <location>
        <begin position="93"/>
        <end position="102"/>
    </location>
</feature>
<dbReference type="OrthoDB" id="695728at2759"/>
<feature type="compositionally biased region" description="Low complexity" evidence="1">
    <location>
        <begin position="74"/>
        <end position="92"/>
    </location>
</feature>
<evidence type="ECO:0000313" key="4">
    <source>
        <dbReference type="EMBL" id="RCV27577.1"/>
    </source>
</evidence>
<sequence>MASRKAAVASLPALLLIGALLLLVMAGPGAVSEEDAPSRQSPPASLDRAPEPSPKNSRAVRAGSPVVSTSLNGALPSSPATASAPKGSAAVPPQAPAPQPLPCPEDHGKKLCLFILIILVLCCVFNQR</sequence>
<feature type="transmembrane region" description="Helical" evidence="2">
    <location>
        <begin position="108"/>
        <end position="126"/>
    </location>
</feature>
<keyword evidence="2" id="KW-0472">Membrane</keyword>
<name>A0A368RBJ6_SETIT</name>